<evidence type="ECO:0000256" key="16">
    <source>
        <dbReference type="ARBA" id="ARBA00049385"/>
    </source>
</evidence>
<accession>A0AA88YI88</accession>
<feature type="transmembrane region" description="Helical" evidence="17">
    <location>
        <begin position="12"/>
        <end position="33"/>
    </location>
</feature>
<keyword evidence="11" id="KW-0007">Acetylation</keyword>
<sequence>MYCMTGPDEWWALLHFRLFFASRLLHTICYLTPIRQPSRALMFTIGTVVNISMGVAVLRAGKY</sequence>
<dbReference type="InterPro" id="IPR001129">
    <property type="entry name" value="Membr-assoc_MAPEG"/>
</dbReference>
<evidence type="ECO:0000256" key="14">
    <source>
        <dbReference type="ARBA" id="ARBA00038540"/>
    </source>
</evidence>
<comment type="caution">
    <text evidence="18">The sequence shown here is derived from an EMBL/GenBank/DDBJ whole genome shotgun (WGS) entry which is preliminary data.</text>
</comment>
<name>A0AA88YI88_PINIB</name>
<feature type="transmembrane region" description="Helical" evidence="17">
    <location>
        <begin position="40"/>
        <end position="60"/>
    </location>
</feature>
<dbReference type="Proteomes" id="UP001186944">
    <property type="component" value="Unassembled WGS sequence"/>
</dbReference>
<keyword evidence="10 17" id="KW-1133">Transmembrane helix</keyword>
<evidence type="ECO:0000256" key="12">
    <source>
        <dbReference type="ARBA" id="ARBA00023128"/>
    </source>
</evidence>
<keyword evidence="8" id="KW-1000">Mitochondrion outer membrane</keyword>
<dbReference type="InterPro" id="IPR023352">
    <property type="entry name" value="MAPEG-like_dom_sf"/>
</dbReference>
<evidence type="ECO:0000313" key="19">
    <source>
        <dbReference type="Proteomes" id="UP001186944"/>
    </source>
</evidence>
<dbReference type="InterPro" id="IPR040162">
    <property type="entry name" value="MGST1-like"/>
</dbReference>
<dbReference type="GO" id="GO:0004364">
    <property type="term" value="F:glutathione transferase activity"/>
    <property type="evidence" value="ECO:0007669"/>
    <property type="project" value="UniProtKB-EC"/>
</dbReference>
<comment type="subunit">
    <text evidence="14">Homotrimer; The trimer binds only one molecule of glutathione.</text>
</comment>
<evidence type="ECO:0000256" key="2">
    <source>
        <dbReference type="ARBA" id="ARBA00004294"/>
    </source>
</evidence>
<dbReference type="PANTHER" id="PTHR10689">
    <property type="entry name" value="MICROSOMAL GLUTATHIONE S-TRANSFERASE 1"/>
    <property type="match status" value="1"/>
</dbReference>
<evidence type="ECO:0000256" key="6">
    <source>
        <dbReference type="ARBA" id="ARBA00022679"/>
    </source>
</evidence>
<dbReference type="PANTHER" id="PTHR10689:SF6">
    <property type="entry name" value="MICROSOMAL GLUTATHIONE S-TRANSFERASE 1"/>
    <property type="match status" value="1"/>
</dbReference>
<evidence type="ECO:0000256" key="5">
    <source>
        <dbReference type="ARBA" id="ARBA00012452"/>
    </source>
</evidence>
<evidence type="ECO:0000256" key="3">
    <source>
        <dbReference type="ARBA" id="ARBA00004477"/>
    </source>
</evidence>
<evidence type="ECO:0000256" key="7">
    <source>
        <dbReference type="ARBA" id="ARBA00022692"/>
    </source>
</evidence>
<evidence type="ECO:0000256" key="17">
    <source>
        <dbReference type="SAM" id="Phobius"/>
    </source>
</evidence>
<reference evidence="18" key="1">
    <citation type="submission" date="2019-08" db="EMBL/GenBank/DDBJ databases">
        <title>The improved chromosome-level genome for the pearl oyster Pinctada fucata martensii using PacBio sequencing and Hi-C.</title>
        <authorList>
            <person name="Zheng Z."/>
        </authorList>
    </citation>
    <scope>NUCLEOTIDE SEQUENCE</scope>
    <source>
        <strain evidence="18">ZZ-2019</strain>
        <tissue evidence="18">Adductor muscle</tissue>
    </source>
</reference>
<evidence type="ECO:0000256" key="11">
    <source>
        <dbReference type="ARBA" id="ARBA00022990"/>
    </source>
</evidence>
<organism evidence="18 19">
    <name type="scientific">Pinctada imbricata</name>
    <name type="common">Atlantic pearl-oyster</name>
    <name type="synonym">Pinctada martensii</name>
    <dbReference type="NCBI Taxonomy" id="66713"/>
    <lineage>
        <taxon>Eukaryota</taxon>
        <taxon>Metazoa</taxon>
        <taxon>Spiralia</taxon>
        <taxon>Lophotrochozoa</taxon>
        <taxon>Mollusca</taxon>
        <taxon>Bivalvia</taxon>
        <taxon>Autobranchia</taxon>
        <taxon>Pteriomorphia</taxon>
        <taxon>Pterioida</taxon>
        <taxon>Pterioidea</taxon>
        <taxon>Pteriidae</taxon>
        <taxon>Pinctada</taxon>
    </lineage>
</organism>
<dbReference type="Gene3D" id="1.20.120.550">
    <property type="entry name" value="Membrane associated eicosanoid/glutathione metabolism-like domain"/>
    <property type="match status" value="1"/>
</dbReference>
<dbReference type="AlphaFoldDB" id="A0AA88YI88"/>
<evidence type="ECO:0000313" key="18">
    <source>
        <dbReference type="EMBL" id="KAK3102191.1"/>
    </source>
</evidence>
<evidence type="ECO:0000256" key="4">
    <source>
        <dbReference type="ARBA" id="ARBA00010459"/>
    </source>
</evidence>
<evidence type="ECO:0000256" key="8">
    <source>
        <dbReference type="ARBA" id="ARBA00022787"/>
    </source>
</evidence>
<evidence type="ECO:0000256" key="1">
    <source>
        <dbReference type="ARBA" id="ARBA00003701"/>
    </source>
</evidence>
<dbReference type="SUPFAM" id="SSF161084">
    <property type="entry name" value="MAPEG domain-like"/>
    <property type="match status" value="1"/>
</dbReference>
<dbReference type="EMBL" id="VSWD01000005">
    <property type="protein sequence ID" value="KAK3102191.1"/>
    <property type="molecule type" value="Genomic_DNA"/>
</dbReference>
<evidence type="ECO:0000256" key="10">
    <source>
        <dbReference type="ARBA" id="ARBA00022989"/>
    </source>
</evidence>
<comment type="function">
    <text evidence="1">Conjugation of reduced glutathione to a wide number of exogenous and endogenous hydrophobic electrophiles.</text>
</comment>
<comment type="catalytic activity">
    <reaction evidence="16">
        <text>RX + glutathione = an S-substituted glutathione + a halide anion + H(+)</text>
        <dbReference type="Rhea" id="RHEA:16437"/>
        <dbReference type="ChEBI" id="CHEBI:15378"/>
        <dbReference type="ChEBI" id="CHEBI:16042"/>
        <dbReference type="ChEBI" id="CHEBI:17792"/>
        <dbReference type="ChEBI" id="CHEBI:57925"/>
        <dbReference type="ChEBI" id="CHEBI:90779"/>
        <dbReference type="EC" id="2.5.1.18"/>
    </reaction>
    <physiologicalReaction direction="left-to-right" evidence="16">
        <dbReference type="Rhea" id="RHEA:16438"/>
    </physiologicalReaction>
</comment>
<proteinExistence type="inferred from homology"/>
<keyword evidence="19" id="KW-1185">Reference proteome</keyword>
<keyword evidence="9" id="KW-0256">Endoplasmic reticulum</keyword>
<dbReference type="GO" id="GO:0005741">
    <property type="term" value="C:mitochondrial outer membrane"/>
    <property type="evidence" value="ECO:0007669"/>
    <property type="project" value="UniProtKB-SubCell"/>
</dbReference>
<comment type="similarity">
    <text evidence="4">Belongs to the MAPEG family.</text>
</comment>
<protein>
    <recommendedName>
        <fullName evidence="15">Microsomal glutathione S-transferase 1</fullName>
        <ecNumber evidence="5">2.5.1.18</ecNumber>
    </recommendedName>
</protein>
<keyword evidence="7 17" id="KW-0812">Transmembrane</keyword>
<gene>
    <name evidence="18" type="ORF">FSP39_009491</name>
</gene>
<keyword evidence="13 17" id="KW-0472">Membrane</keyword>
<keyword evidence="6" id="KW-0808">Transferase</keyword>
<keyword evidence="12" id="KW-0496">Mitochondrion</keyword>
<comment type="subcellular location">
    <subcellularLocation>
        <location evidence="3">Endoplasmic reticulum membrane</location>
        <topology evidence="3">Multi-pass membrane protein</topology>
    </subcellularLocation>
    <subcellularLocation>
        <location evidence="2">Mitochondrion outer membrane</location>
    </subcellularLocation>
</comment>
<dbReference type="GO" id="GO:0005789">
    <property type="term" value="C:endoplasmic reticulum membrane"/>
    <property type="evidence" value="ECO:0007669"/>
    <property type="project" value="UniProtKB-SubCell"/>
</dbReference>
<dbReference type="Pfam" id="PF01124">
    <property type="entry name" value="MAPEG"/>
    <property type="match status" value="1"/>
</dbReference>
<dbReference type="EC" id="2.5.1.18" evidence="5"/>
<evidence type="ECO:0000256" key="9">
    <source>
        <dbReference type="ARBA" id="ARBA00022824"/>
    </source>
</evidence>
<evidence type="ECO:0000256" key="13">
    <source>
        <dbReference type="ARBA" id="ARBA00023136"/>
    </source>
</evidence>
<evidence type="ECO:0000256" key="15">
    <source>
        <dbReference type="ARBA" id="ARBA00039397"/>
    </source>
</evidence>